<dbReference type="EMBL" id="CP012159">
    <property type="protein sequence ID" value="AKT43555.1"/>
    <property type="molecule type" value="Genomic_DNA"/>
</dbReference>
<evidence type="ECO:0000256" key="1">
    <source>
        <dbReference type="SAM" id="SignalP"/>
    </source>
</evidence>
<reference evidence="2 3" key="1">
    <citation type="submission" date="2015-07" db="EMBL/GenBank/DDBJ databases">
        <title>Genome analysis of myxobacterium Chondromyces crocatus Cm c5 reveals a high potential for natural compound synthesis and the genetic basis for the loss of fruiting body formation.</title>
        <authorList>
            <person name="Zaburannyi N."/>
            <person name="Bunk B."/>
            <person name="Maier J."/>
            <person name="Overmann J."/>
            <person name="Mueller R."/>
        </authorList>
    </citation>
    <scope>NUCLEOTIDE SEQUENCE [LARGE SCALE GENOMIC DNA]</scope>
    <source>
        <strain evidence="2 3">Cm c5</strain>
    </source>
</reference>
<dbReference type="AlphaFoldDB" id="A0A0K1ERM0"/>
<feature type="signal peptide" evidence="1">
    <location>
        <begin position="1"/>
        <end position="23"/>
    </location>
</feature>
<keyword evidence="1" id="KW-0732">Signal</keyword>
<organism evidence="2 3">
    <name type="scientific">Chondromyces crocatus</name>
    <dbReference type="NCBI Taxonomy" id="52"/>
    <lineage>
        <taxon>Bacteria</taxon>
        <taxon>Pseudomonadati</taxon>
        <taxon>Myxococcota</taxon>
        <taxon>Polyangia</taxon>
        <taxon>Polyangiales</taxon>
        <taxon>Polyangiaceae</taxon>
        <taxon>Chondromyces</taxon>
    </lineage>
</organism>
<feature type="chain" id="PRO_5005459898" evidence="1">
    <location>
        <begin position="24"/>
        <end position="285"/>
    </location>
</feature>
<proteinExistence type="predicted"/>
<keyword evidence="3" id="KW-1185">Reference proteome</keyword>
<sequence length="285" mass="30543">MSKYLLSVVVAISLLGTASPVAAKPKFLKKALSALTAPVTVPIKTTKTVIGTIKGEQSPGKAISAIVVQPIQPYTAVTSEGARVINKVNHKVSNLLVSGAGTISGKTGGFIAEMALAPLRFTTEQSATATTLIDDVVHGDASLVDVLATPLATAINSAKHQYAEQANPLPDHVKLMLKEHFPSELLDSARFLIGQATISLPAAINGSKKLFGTANHAVTIDNIIVFSSDPGADYAWWTHELHHVAQYRAWGVSKFARRYMFHWKDVEADAEMKTAAIRRTLAWPE</sequence>
<evidence type="ECO:0000313" key="2">
    <source>
        <dbReference type="EMBL" id="AKT43555.1"/>
    </source>
</evidence>
<dbReference type="KEGG" id="ccro:CMC5_077870"/>
<evidence type="ECO:0000313" key="3">
    <source>
        <dbReference type="Proteomes" id="UP000067626"/>
    </source>
</evidence>
<dbReference type="OrthoDB" id="7597153at2"/>
<gene>
    <name evidence="2" type="ORF">CMC5_077870</name>
</gene>
<protein>
    <submittedName>
        <fullName evidence="2">Uncharacterized protein</fullName>
    </submittedName>
</protein>
<name>A0A0K1ERM0_CHOCO</name>
<accession>A0A0K1ERM0</accession>
<dbReference type="RefSeq" id="WP_050435003.1">
    <property type="nucleotide sequence ID" value="NZ_CP012159.1"/>
</dbReference>
<dbReference type="Proteomes" id="UP000067626">
    <property type="component" value="Chromosome"/>
</dbReference>